<evidence type="ECO:0000259" key="3">
    <source>
        <dbReference type="Pfam" id="PF00109"/>
    </source>
</evidence>
<feature type="compositionally biased region" description="Low complexity" evidence="2">
    <location>
        <begin position="1"/>
        <end position="21"/>
    </location>
</feature>
<accession>A0ABQ4EAJ5</accession>
<keyword evidence="1" id="KW-0808">Transferase</keyword>
<name>A0ABQ4EAJ5_9ACTN</name>
<dbReference type="RefSeq" id="WP_377475427.1">
    <property type="nucleotide sequence ID" value="NZ_JBHTIQ010000047.1"/>
</dbReference>
<dbReference type="InterPro" id="IPR016039">
    <property type="entry name" value="Thiolase-like"/>
</dbReference>
<dbReference type="PANTHER" id="PTHR11712">
    <property type="entry name" value="POLYKETIDE SYNTHASE-RELATED"/>
    <property type="match status" value="1"/>
</dbReference>
<dbReference type="Proteomes" id="UP000646749">
    <property type="component" value="Unassembled WGS sequence"/>
</dbReference>
<sequence>MNRDGTGVVGRPPGAGAQAGQLDSLSATVPPLAGPGRNGTGARVPGSVDRVPGPVPSVGRVPGRMPPAGQVVVTGIGVCAPPVDRPAVDVAWFDVRSQLGRRGYKYLPAACQYLLVAGRHALDDAGDCLDGAAEEQRGVVVGTNNGVAALHDEQDRTVIAEHAGELSPVTAPFGAVNVLTSRLSMEHGFKGISLTLTSPLVAGLESVQVGARAFAAGRSALLLAGAMEQAVPAPEAAAPEEGAVVFVLEPPEQAAARGATGYGRCAVRTLLLPPHGLGAGPARRRSAAVLREAALALGADQVPVYALLDDSPVSELVAGAVPAAVGPVRDAGPPAAGSLTPMLRLADRLRTADGDSLLVTAAGTGNVAMVRIWRTAGSTRRSAGC</sequence>
<dbReference type="InterPro" id="IPR014030">
    <property type="entry name" value="Ketoacyl_synth_N"/>
</dbReference>
<organism evidence="4 5">
    <name type="scientific">Plantactinospora endophytica</name>
    <dbReference type="NCBI Taxonomy" id="673535"/>
    <lineage>
        <taxon>Bacteria</taxon>
        <taxon>Bacillati</taxon>
        <taxon>Actinomycetota</taxon>
        <taxon>Actinomycetes</taxon>
        <taxon>Micromonosporales</taxon>
        <taxon>Micromonosporaceae</taxon>
        <taxon>Plantactinospora</taxon>
    </lineage>
</organism>
<proteinExistence type="predicted"/>
<dbReference type="SUPFAM" id="SSF53901">
    <property type="entry name" value="Thiolase-like"/>
    <property type="match status" value="1"/>
</dbReference>
<dbReference type="Gene3D" id="3.40.47.10">
    <property type="match status" value="1"/>
</dbReference>
<protein>
    <recommendedName>
        <fullName evidence="3">Beta-ketoacyl synthase-like N-terminal domain-containing protein</fullName>
    </recommendedName>
</protein>
<evidence type="ECO:0000256" key="2">
    <source>
        <dbReference type="SAM" id="MobiDB-lite"/>
    </source>
</evidence>
<reference evidence="4 5" key="1">
    <citation type="submission" date="2021-01" db="EMBL/GenBank/DDBJ databases">
        <title>Whole genome shotgun sequence of Plantactinospora endophytica NBRC 110450.</title>
        <authorList>
            <person name="Komaki H."/>
            <person name="Tamura T."/>
        </authorList>
    </citation>
    <scope>NUCLEOTIDE SEQUENCE [LARGE SCALE GENOMIC DNA]</scope>
    <source>
        <strain evidence="4 5">NBRC 110450</strain>
    </source>
</reference>
<evidence type="ECO:0000313" key="5">
    <source>
        <dbReference type="Proteomes" id="UP000646749"/>
    </source>
</evidence>
<evidence type="ECO:0000256" key="1">
    <source>
        <dbReference type="ARBA" id="ARBA00022679"/>
    </source>
</evidence>
<comment type="caution">
    <text evidence="4">The sequence shown here is derived from an EMBL/GenBank/DDBJ whole genome shotgun (WGS) entry which is preliminary data.</text>
</comment>
<evidence type="ECO:0000313" key="4">
    <source>
        <dbReference type="EMBL" id="GIG91748.1"/>
    </source>
</evidence>
<dbReference type="Pfam" id="PF00109">
    <property type="entry name" value="ketoacyl-synt"/>
    <property type="match status" value="1"/>
</dbReference>
<gene>
    <name evidence="4" type="ORF">Pen02_66840</name>
</gene>
<dbReference type="EMBL" id="BONW01000039">
    <property type="protein sequence ID" value="GIG91748.1"/>
    <property type="molecule type" value="Genomic_DNA"/>
</dbReference>
<feature type="compositionally biased region" description="Low complexity" evidence="2">
    <location>
        <begin position="43"/>
        <end position="63"/>
    </location>
</feature>
<dbReference type="InterPro" id="IPR000794">
    <property type="entry name" value="Beta-ketoacyl_synthase"/>
</dbReference>
<keyword evidence="5" id="KW-1185">Reference proteome</keyword>
<feature type="domain" description="Beta-ketoacyl synthase-like N-terminal" evidence="3">
    <location>
        <begin position="109"/>
        <end position="262"/>
    </location>
</feature>
<feature type="region of interest" description="Disordered" evidence="2">
    <location>
        <begin position="1"/>
        <end position="63"/>
    </location>
</feature>
<dbReference type="PANTHER" id="PTHR11712:SF336">
    <property type="entry name" value="3-OXOACYL-[ACYL-CARRIER-PROTEIN] SYNTHASE, MITOCHONDRIAL"/>
    <property type="match status" value="1"/>
</dbReference>